<sequence length="365" mass="42336">MSEHEPSSWVYLPIPTYEDLGFEPDQLRRLPPELRLQVFRFVFDADFCKNYRIAINDASFGECHFSEFEAIKRAIPYLHASVVGTDIAIEAAEEFYKSRITFYPGPPQLLDILSRCSLSTLNMPGRWITNLQLHFAEDQGFLGEGADRKGLRKADWVFLNDQDNEWMIRSPRTQLFRRGSRALLRMPRLKKVGIRIVPADKWKPASDPSTWEVRDIIPTVYRLRARGVTVTVKLRIMRQYFRDPGRRTRHIHPTNGKVYACSTVDISACFPFHYPHHNGLADRSSIIHSGDCVGGTWSSFAKYRELRQRNSEALQELFDRLMADKALDFVDGDFRRIIKNRSKKRKAKRVSELETGPSSKKLRRA</sequence>
<feature type="region of interest" description="Disordered" evidence="1">
    <location>
        <begin position="341"/>
        <end position="365"/>
    </location>
</feature>
<dbReference type="EMBL" id="KV745684">
    <property type="protein sequence ID" value="OCK73691.1"/>
    <property type="molecule type" value="Genomic_DNA"/>
</dbReference>
<name>A0A8E2DY64_9PEZI</name>
<evidence type="ECO:0000313" key="2">
    <source>
        <dbReference type="EMBL" id="OCK73691.1"/>
    </source>
</evidence>
<protein>
    <submittedName>
        <fullName evidence="2">Uncharacterized protein</fullName>
    </submittedName>
</protein>
<dbReference type="Proteomes" id="UP000250266">
    <property type="component" value="Unassembled WGS sequence"/>
</dbReference>
<gene>
    <name evidence="2" type="ORF">K432DRAFT_447702</name>
</gene>
<dbReference type="AlphaFoldDB" id="A0A8E2DY64"/>
<keyword evidence="3" id="KW-1185">Reference proteome</keyword>
<accession>A0A8E2DY64</accession>
<evidence type="ECO:0000313" key="3">
    <source>
        <dbReference type="Proteomes" id="UP000250266"/>
    </source>
</evidence>
<dbReference type="OrthoDB" id="10483257at2759"/>
<evidence type="ECO:0000256" key="1">
    <source>
        <dbReference type="SAM" id="MobiDB-lite"/>
    </source>
</evidence>
<organism evidence="2 3">
    <name type="scientific">Lepidopterella palustris CBS 459.81</name>
    <dbReference type="NCBI Taxonomy" id="1314670"/>
    <lineage>
        <taxon>Eukaryota</taxon>
        <taxon>Fungi</taxon>
        <taxon>Dikarya</taxon>
        <taxon>Ascomycota</taxon>
        <taxon>Pezizomycotina</taxon>
        <taxon>Dothideomycetes</taxon>
        <taxon>Pleosporomycetidae</taxon>
        <taxon>Mytilinidiales</taxon>
        <taxon>Argynnaceae</taxon>
        <taxon>Lepidopterella</taxon>
    </lineage>
</organism>
<reference evidence="2 3" key="1">
    <citation type="journal article" date="2016" name="Nat. Commun.">
        <title>Ectomycorrhizal ecology is imprinted in the genome of the dominant symbiotic fungus Cenococcum geophilum.</title>
        <authorList>
            <consortium name="DOE Joint Genome Institute"/>
            <person name="Peter M."/>
            <person name="Kohler A."/>
            <person name="Ohm R.A."/>
            <person name="Kuo A."/>
            <person name="Krutzmann J."/>
            <person name="Morin E."/>
            <person name="Arend M."/>
            <person name="Barry K.W."/>
            <person name="Binder M."/>
            <person name="Choi C."/>
            <person name="Clum A."/>
            <person name="Copeland A."/>
            <person name="Grisel N."/>
            <person name="Haridas S."/>
            <person name="Kipfer T."/>
            <person name="LaButti K."/>
            <person name="Lindquist E."/>
            <person name="Lipzen A."/>
            <person name="Maire R."/>
            <person name="Meier B."/>
            <person name="Mihaltcheva S."/>
            <person name="Molinier V."/>
            <person name="Murat C."/>
            <person name="Poggeler S."/>
            <person name="Quandt C.A."/>
            <person name="Sperisen C."/>
            <person name="Tritt A."/>
            <person name="Tisserant E."/>
            <person name="Crous P.W."/>
            <person name="Henrissat B."/>
            <person name="Nehls U."/>
            <person name="Egli S."/>
            <person name="Spatafora J.W."/>
            <person name="Grigoriev I.V."/>
            <person name="Martin F.M."/>
        </authorList>
    </citation>
    <scope>NUCLEOTIDE SEQUENCE [LARGE SCALE GENOMIC DNA]</scope>
    <source>
        <strain evidence="2 3">CBS 459.81</strain>
    </source>
</reference>
<proteinExistence type="predicted"/>